<reference evidence="5" key="1">
    <citation type="submission" date="2020-09" db="EMBL/GenBank/DDBJ databases">
        <title>Bosea spartocytisi sp. nov. a root nodule endophyte of Spartocytisus supranubius in the high mountain ecosystem fo the Teide National Park (Canary Islands, Spain).</title>
        <authorList>
            <person name="Pulido-Suarez L."/>
            <person name="Peix A."/>
            <person name="Igual J.M."/>
            <person name="Socas-Perez N."/>
            <person name="Velazquez E."/>
            <person name="Flores-Felix J.D."/>
            <person name="Leon-Barrios M."/>
        </authorList>
    </citation>
    <scope>NUCLEOTIDE SEQUENCE</scope>
    <source>
        <strain evidence="5">SSUT16</strain>
    </source>
</reference>
<dbReference type="InterPro" id="IPR011008">
    <property type="entry name" value="Dimeric_a/b-barrel"/>
</dbReference>
<dbReference type="GO" id="GO:0043200">
    <property type="term" value="P:response to amino acid"/>
    <property type="evidence" value="ECO:0007669"/>
    <property type="project" value="TreeGrafter"/>
</dbReference>
<sequence length="168" mass="18678">MTKIADLDRFDHALLEEMQRDNQTPARILAERVGLSQSAVLRRLRRLRAEKIITADVSVVSPAVLGVPVTIHVLVSLVQGSQLADAFARKLGSRPEIRQASYVTGGADFVLHLQVESMEAYAAFAREVFHDDPNVASFYTYVAMREVVGPLRKGPQERRASPLPRRTS</sequence>
<dbReference type="InterPro" id="IPR019888">
    <property type="entry name" value="Tscrpt_reg_AsnC-like"/>
</dbReference>
<dbReference type="SUPFAM" id="SSF54909">
    <property type="entry name" value="Dimeric alpha+beta barrel"/>
    <property type="match status" value="1"/>
</dbReference>
<keyword evidence="2" id="KW-0238">DNA-binding</keyword>
<dbReference type="Gene3D" id="1.10.10.10">
    <property type="entry name" value="Winged helix-like DNA-binding domain superfamily/Winged helix DNA-binding domain"/>
    <property type="match status" value="1"/>
</dbReference>
<keyword evidence="6" id="KW-1185">Reference proteome</keyword>
<organism evidence="5 6">
    <name type="scientific">Bosea spartocytisi</name>
    <dbReference type="NCBI Taxonomy" id="2773451"/>
    <lineage>
        <taxon>Bacteria</taxon>
        <taxon>Pseudomonadati</taxon>
        <taxon>Pseudomonadota</taxon>
        <taxon>Alphaproteobacteria</taxon>
        <taxon>Hyphomicrobiales</taxon>
        <taxon>Boseaceae</taxon>
        <taxon>Bosea</taxon>
    </lineage>
</organism>
<dbReference type="PANTHER" id="PTHR30154:SF34">
    <property type="entry name" value="TRANSCRIPTIONAL REGULATOR AZLB"/>
    <property type="match status" value="1"/>
</dbReference>
<dbReference type="InterPro" id="IPR036388">
    <property type="entry name" value="WH-like_DNA-bd_sf"/>
</dbReference>
<evidence type="ECO:0000256" key="3">
    <source>
        <dbReference type="ARBA" id="ARBA00023163"/>
    </source>
</evidence>
<keyword evidence="1" id="KW-0805">Transcription regulation</keyword>
<dbReference type="Pfam" id="PF01037">
    <property type="entry name" value="AsnC_trans_reg"/>
    <property type="match status" value="1"/>
</dbReference>
<dbReference type="EMBL" id="JACXWY010000008">
    <property type="protein sequence ID" value="MBD3847065.1"/>
    <property type="molecule type" value="Genomic_DNA"/>
</dbReference>
<gene>
    <name evidence="5" type="ORF">IED13_15255</name>
</gene>
<dbReference type="InterPro" id="IPR019887">
    <property type="entry name" value="Tscrpt_reg_AsnC/Lrp_C"/>
</dbReference>
<evidence type="ECO:0000256" key="2">
    <source>
        <dbReference type="ARBA" id="ARBA00023125"/>
    </source>
</evidence>
<keyword evidence="3" id="KW-0804">Transcription</keyword>
<dbReference type="SMART" id="SM00344">
    <property type="entry name" value="HTH_ASNC"/>
    <property type="match status" value="1"/>
</dbReference>
<proteinExistence type="predicted"/>
<dbReference type="InterPro" id="IPR000485">
    <property type="entry name" value="AsnC-type_HTH_dom"/>
</dbReference>
<evidence type="ECO:0000256" key="1">
    <source>
        <dbReference type="ARBA" id="ARBA00023015"/>
    </source>
</evidence>
<evidence type="ECO:0000259" key="4">
    <source>
        <dbReference type="PROSITE" id="PS50956"/>
    </source>
</evidence>
<dbReference type="PANTHER" id="PTHR30154">
    <property type="entry name" value="LEUCINE-RESPONSIVE REGULATORY PROTEIN"/>
    <property type="match status" value="1"/>
</dbReference>
<dbReference type="Gene3D" id="3.30.70.920">
    <property type="match status" value="1"/>
</dbReference>
<accession>A0A927EAM1</accession>
<dbReference type="PROSITE" id="PS50956">
    <property type="entry name" value="HTH_ASNC_2"/>
    <property type="match status" value="1"/>
</dbReference>
<dbReference type="Pfam" id="PF13404">
    <property type="entry name" value="HTH_AsnC-type"/>
    <property type="match status" value="1"/>
</dbReference>
<dbReference type="PRINTS" id="PR00033">
    <property type="entry name" value="HTHASNC"/>
</dbReference>
<dbReference type="InterPro" id="IPR036390">
    <property type="entry name" value="WH_DNA-bd_sf"/>
</dbReference>
<comment type="caution">
    <text evidence="5">The sequence shown here is derived from an EMBL/GenBank/DDBJ whole genome shotgun (WGS) entry which is preliminary data.</text>
</comment>
<evidence type="ECO:0000313" key="6">
    <source>
        <dbReference type="Proteomes" id="UP000619295"/>
    </source>
</evidence>
<dbReference type="GO" id="GO:0043565">
    <property type="term" value="F:sequence-specific DNA binding"/>
    <property type="evidence" value="ECO:0007669"/>
    <property type="project" value="InterPro"/>
</dbReference>
<dbReference type="Proteomes" id="UP000619295">
    <property type="component" value="Unassembled WGS sequence"/>
</dbReference>
<feature type="domain" description="HTH asnC-type" evidence="4">
    <location>
        <begin position="7"/>
        <end position="68"/>
    </location>
</feature>
<dbReference type="SUPFAM" id="SSF46785">
    <property type="entry name" value="Winged helix' DNA-binding domain"/>
    <property type="match status" value="1"/>
</dbReference>
<dbReference type="RefSeq" id="WP_038363591.1">
    <property type="nucleotide sequence ID" value="NZ_JACXWY010000008.1"/>
</dbReference>
<evidence type="ECO:0000313" key="5">
    <source>
        <dbReference type="EMBL" id="MBD3847065.1"/>
    </source>
</evidence>
<dbReference type="AlphaFoldDB" id="A0A927EAM1"/>
<protein>
    <submittedName>
        <fullName evidence="5">Lrp/AsnC family transcriptional regulator</fullName>
    </submittedName>
</protein>
<name>A0A927EAM1_9HYPH</name>
<dbReference type="GO" id="GO:0005829">
    <property type="term" value="C:cytosol"/>
    <property type="evidence" value="ECO:0007669"/>
    <property type="project" value="TreeGrafter"/>
</dbReference>